<evidence type="ECO:0000256" key="1">
    <source>
        <dbReference type="SAM" id="SignalP"/>
    </source>
</evidence>
<accession>A0A183E8K5</accession>
<dbReference type="AlphaFoldDB" id="A0A183E8K5"/>
<dbReference type="EMBL" id="UYRT01084982">
    <property type="protein sequence ID" value="VDN29533.1"/>
    <property type="molecule type" value="Genomic_DNA"/>
</dbReference>
<feature type="signal peptide" evidence="1">
    <location>
        <begin position="1"/>
        <end position="16"/>
    </location>
</feature>
<evidence type="ECO:0000313" key="3">
    <source>
        <dbReference type="Proteomes" id="UP000271098"/>
    </source>
</evidence>
<name>A0A183E8K5_9BILA</name>
<reference evidence="4" key="1">
    <citation type="submission" date="2016-06" db="UniProtKB">
        <authorList>
            <consortium name="WormBaseParasite"/>
        </authorList>
    </citation>
    <scope>IDENTIFICATION</scope>
</reference>
<dbReference type="Proteomes" id="UP000271098">
    <property type="component" value="Unassembled WGS sequence"/>
</dbReference>
<keyword evidence="1" id="KW-0732">Signal</keyword>
<evidence type="ECO:0000313" key="2">
    <source>
        <dbReference type="EMBL" id="VDN29533.1"/>
    </source>
</evidence>
<proteinExistence type="predicted"/>
<gene>
    <name evidence="2" type="ORF">GPUH_LOCUS17296</name>
</gene>
<keyword evidence="3" id="KW-1185">Reference proteome</keyword>
<feature type="chain" id="PRO_5043139045" evidence="1">
    <location>
        <begin position="17"/>
        <end position="46"/>
    </location>
</feature>
<organism evidence="4">
    <name type="scientific">Gongylonema pulchrum</name>
    <dbReference type="NCBI Taxonomy" id="637853"/>
    <lineage>
        <taxon>Eukaryota</taxon>
        <taxon>Metazoa</taxon>
        <taxon>Ecdysozoa</taxon>
        <taxon>Nematoda</taxon>
        <taxon>Chromadorea</taxon>
        <taxon>Rhabditida</taxon>
        <taxon>Spirurina</taxon>
        <taxon>Spiruromorpha</taxon>
        <taxon>Spiruroidea</taxon>
        <taxon>Gongylonematidae</taxon>
        <taxon>Gongylonema</taxon>
    </lineage>
</organism>
<dbReference type="WBParaSite" id="GPUH_0001731801-mRNA-1">
    <property type="protein sequence ID" value="GPUH_0001731801-mRNA-1"/>
    <property type="gene ID" value="GPUH_0001731801"/>
</dbReference>
<reference evidence="2 3" key="2">
    <citation type="submission" date="2018-11" db="EMBL/GenBank/DDBJ databases">
        <authorList>
            <consortium name="Pathogen Informatics"/>
        </authorList>
    </citation>
    <scope>NUCLEOTIDE SEQUENCE [LARGE SCALE GENOMIC DNA]</scope>
</reference>
<protein>
    <submittedName>
        <fullName evidence="4">Secreted protein</fullName>
    </submittedName>
</protein>
<evidence type="ECO:0000313" key="4">
    <source>
        <dbReference type="WBParaSite" id="GPUH_0001731801-mRNA-1"/>
    </source>
</evidence>
<sequence>MHLHCQHANGSLCFMRLSLYLQLFRSLSSSYALFEAAASCSLKTRR</sequence>